<organism evidence="2 3">
    <name type="scientific">Hyperthermus butylicus (strain DSM 5456 / JCM 9403 / PLM1-5)</name>
    <dbReference type="NCBI Taxonomy" id="415426"/>
    <lineage>
        <taxon>Archaea</taxon>
        <taxon>Thermoproteota</taxon>
        <taxon>Thermoprotei</taxon>
        <taxon>Desulfurococcales</taxon>
        <taxon>Pyrodictiaceae</taxon>
        <taxon>Hyperthermus</taxon>
    </lineage>
</organism>
<feature type="transmembrane region" description="Helical" evidence="1">
    <location>
        <begin position="12"/>
        <end position="29"/>
    </location>
</feature>
<gene>
    <name evidence="2" type="ordered locus">Hbut_1168</name>
</gene>
<dbReference type="AlphaFoldDB" id="A2BLZ2"/>
<dbReference type="STRING" id="415426.Hbut_1168"/>
<name>A2BLZ2_HYPBU</name>
<dbReference type="Proteomes" id="UP000002593">
    <property type="component" value="Chromosome"/>
</dbReference>
<feature type="transmembrane region" description="Helical" evidence="1">
    <location>
        <begin position="542"/>
        <end position="564"/>
    </location>
</feature>
<feature type="transmembrane region" description="Helical" evidence="1">
    <location>
        <begin position="313"/>
        <end position="329"/>
    </location>
</feature>
<feature type="transmembrane region" description="Helical" evidence="1">
    <location>
        <begin position="225"/>
        <end position="248"/>
    </location>
</feature>
<dbReference type="OrthoDB" id="384967at2157"/>
<dbReference type="eggNOG" id="arCOG07110">
    <property type="taxonomic scope" value="Archaea"/>
</dbReference>
<reference evidence="2 3" key="1">
    <citation type="journal article" date="2007" name="Archaea">
        <title>The genome of Hyperthermus butylicus: a sulfur-reducing, peptide fermenting, neutrophilic Crenarchaeote growing up to 108 degrees C.</title>
        <authorList>
            <person name="Brugger K."/>
            <person name="Chen L."/>
            <person name="Stark M."/>
            <person name="Zibat A."/>
            <person name="Redder P."/>
            <person name="Ruepp A."/>
            <person name="Awayez M."/>
            <person name="She Q."/>
            <person name="Garrett R.A."/>
            <person name="Klenk H.P."/>
        </authorList>
    </citation>
    <scope>NUCLEOTIDE SEQUENCE [LARGE SCALE GENOMIC DNA]</scope>
    <source>
        <strain evidence="3">DSM 5456 / JCM 9403 / PLM1-5</strain>
    </source>
</reference>
<keyword evidence="1" id="KW-0472">Membrane</keyword>
<evidence type="ECO:0008006" key="4">
    <source>
        <dbReference type="Google" id="ProtNLM"/>
    </source>
</evidence>
<feature type="transmembrane region" description="Helical" evidence="1">
    <location>
        <begin position="127"/>
        <end position="149"/>
    </location>
</feature>
<proteinExistence type="predicted"/>
<feature type="transmembrane region" description="Helical" evidence="1">
    <location>
        <begin position="287"/>
        <end position="306"/>
    </location>
</feature>
<evidence type="ECO:0000313" key="2">
    <source>
        <dbReference type="EMBL" id="ABM81003.1"/>
    </source>
</evidence>
<dbReference type="EMBL" id="CP000493">
    <property type="protein sequence ID" value="ABM81003.1"/>
    <property type="molecule type" value="Genomic_DNA"/>
</dbReference>
<accession>A2BLZ2</accession>
<dbReference type="RefSeq" id="WP_011822321.1">
    <property type="nucleotide sequence ID" value="NC_008818.1"/>
</dbReference>
<protein>
    <recommendedName>
        <fullName evidence="4">Membrane protein 6-pyruvoyl-tetrahydropterin synthase-related domain-containing protein</fullName>
    </recommendedName>
</protein>
<keyword evidence="1" id="KW-0812">Transmembrane</keyword>
<evidence type="ECO:0000256" key="1">
    <source>
        <dbReference type="SAM" id="Phobius"/>
    </source>
</evidence>
<dbReference type="EnsemblBacteria" id="ABM81003">
    <property type="protein sequence ID" value="ABM81003"/>
    <property type="gene ID" value="Hbut_1168"/>
</dbReference>
<keyword evidence="3" id="KW-1185">Reference proteome</keyword>
<dbReference type="HOGENOM" id="CLU_483683_0_0_2"/>
<feature type="transmembrane region" description="Helical" evidence="1">
    <location>
        <begin position="365"/>
        <end position="387"/>
    </location>
</feature>
<sequence>MRFARSLPFETVASIAIVLWALILAHPLLTAEGLPSFERGYFHSATIAYYISWAKELHSYGLYTPAWCGGFDLLRFYPPLGLLLIFALGLLAGSFIYGAYLAYFIAIYAFLRAIYSFAYSVSGSSRASLLLALAAPLISGYVSTIAVYWEYTRILGEAFAFLSLASLVKLLDSGDSDEVKRFSIFSALTLLTHLIASLELAILALTTFVAKILTHYRRGASFRAITYLIILVAVGVLLSAAYTAWWLIPALLPFGLQHYLRVKTPLSFKLSILAHSSSPYPPLYEPAVQLPIIVMGLIAVIAYVTIARRAEKLPLYYILAFTILVAVYGQGLRLIPTLGLLMVLGFLDSLSRAAKNSRGRHSITLFAHLALVAFIAAYTPAYVGVYWNSFHTDHTYVYSDEYLVAQFLKENTGEGFRAYLMDGDTFHGNQWINVFSPKTWHALSCFMEGCIYKDYIVYDNLVKNSLSYYKVYNMSKKYCIKYIVVDSKWFYSNPRNVIKMLEEKGLISREPLSSELKYSLIFKVEGVNNCKSSTTLGYYDELLILLLPSRLLGYAISIIAIVLYRKLKKLIS</sequence>
<dbReference type="KEGG" id="hbu:Hbut_1168"/>
<evidence type="ECO:0000313" key="3">
    <source>
        <dbReference type="Proteomes" id="UP000002593"/>
    </source>
</evidence>
<keyword evidence="1" id="KW-1133">Transmembrane helix</keyword>
<feature type="transmembrane region" description="Helical" evidence="1">
    <location>
        <begin position="191"/>
        <end position="213"/>
    </location>
</feature>
<dbReference type="GeneID" id="4782763"/>